<dbReference type="Pfam" id="PF07587">
    <property type="entry name" value="PSD1"/>
    <property type="match status" value="1"/>
</dbReference>
<dbReference type="RefSeq" id="WP_113960620.1">
    <property type="nucleotide sequence ID" value="NZ_QNRR01000009.1"/>
</dbReference>
<dbReference type="InterPro" id="IPR022655">
    <property type="entry name" value="DUF1553"/>
</dbReference>
<evidence type="ECO:0000256" key="1">
    <source>
        <dbReference type="SAM" id="SignalP"/>
    </source>
</evidence>
<name>A0A366HD14_9BACT</name>
<feature type="signal peptide" evidence="1">
    <location>
        <begin position="1"/>
        <end position="25"/>
    </location>
</feature>
<accession>A0A366HD14</accession>
<dbReference type="Gene3D" id="2.60.40.1080">
    <property type="match status" value="1"/>
</dbReference>
<keyword evidence="1" id="KW-0732">Signal</keyword>
<protein>
    <submittedName>
        <fullName evidence="4">Uncharacterized protein DUF1549</fullName>
    </submittedName>
</protein>
<evidence type="ECO:0000259" key="2">
    <source>
        <dbReference type="Pfam" id="PF07583"/>
    </source>
</evidence>
<evidence type="ECO:0000313" key="5">
    <source>
        <dbReference type="Proteomes" id="UP000253426"/>
    </source>
</evidence>
<gene>
    <name evidence="4" type="ORF">DES53_109156</name>
</gene>
<dbReference type="Pfam" id="PF07583">
    <property type="entry name" value="PSCyt2"/>
    <property type="match status" value="1"/>
</dbReference>
<dbReference type="PANTHER" id="PTHR35889">
    <property type="entry name" value="CYCLOINULO-OLIGOSACCHARIDE FRUCTANOTRANSFERASE-RELATED"/>
    <property type="match status" value="1"/>
</dbReference>
<feature type="domain" description="DUF1553" evidence="3">
    <location>
        <begin position="484"/>
        <end position="716"/>
    </location>
</feature>
<dbReference type="PANTHER" id="PTHR35889:SF3">
    <property type="entry name" value="F-BOX DOMAIN-CONTAINING PROTEIN"/>
    <property type="match status" value="1"/>
</dbReference>
<evidence type="ECO:0000313" key="4">
    <source>
        <dbReference type="EMBL" id="RBP39729.1"/>
    </source>
</evidence>
<organism evidence="4 5">
    <name type="scientific">Roseimicrobium gellanilyticum</name>
    <dbReference type="NCBI Taxonomy" id="748857"/>
    <lineage>
        <taxon>Bacteria</taxon>
        <taxon>Pseudomonadati</taxon>
        <taxon>Verrucomicrobiota</taxon>
        <taxon>Verrucomicrobiia</taxon>
        <taxon>Verrucomicrobiales</taxon>
        <taxon>Verrucomicrobiaceae</taxon>
        <taxon>Roseimicrobium</taxon>
    </lineage>
</organism>
<keyword evidence="5" id="KW-1185">Reference proteome</keyword>
<dbReference type="InterPro" id="IPR011444">
    <property type="entry name" value="DUF1549"/>
</dbReference>
<dbReference type="EMBL" id="QNRR01000009">
    <property type="protein sequence ID" value="RBP39729.1"/>
    <property type="molecule type" value="Genomic_DNA"/>
</dbReference>
<evidence type="ECO:0000259" key="3">
    <source>
        <dbReference type="Pfam" id="PF07587"/>
    </source>
</evidence>
<feature type="chain" id="PRO_5016769852" evidence="1">
    <location>
        <begin position="26"/>
        <end position="744"/>
    </location>
</feature>
<proteinExistence type="predicted"/>
<dbReference type="AlphaFoldDB" id="A0A366HD14"/>
<feature type="domain" description="DUF1549" evidence="2">
    <location>
        <begin position="237"/>
        <end position="419"/>
    </location>
</feature>
<comment type="caution">
    <text evidence="4">The sequence shown here is derived from an EMBL/GenBank/DDBJ whole genome shotgun (WGS) entry which is preliminary data.</text>
</comment>
<dbReference type="OrthoDB" id="9764302at2"/>
<sequence length="744" mass="82882">MPLRSTVFLALVGAVSLGGGMPAQAADVSFKNDVQAAIAKAGCNLGTCHGNATGKGGFKMSLRGDDADYDYAALVQDVSGRRVNLMEPERSLLLQKGTQALAHEGGKRFDKNSWEYAVLRDWIAQGARRHTPGEPELQKLEVTPREQILVEPQKAMQLKATATFSDGTQKDVTKLAVYEPAQVGLIKVSKEGRVEKLQEGEPTIVVRYLNKQQPVRLAFIAARPEFVWTPTPQNNFVDRQVFAKLKSLRMTPSDLCTDEVYARRAYLDLCGALPTVEQAKAFVADKSPDKRARLVDALMTTGAFADFWAVKWADALRVESRTMDVKGMTAFHAWIRDAVARNTPVDKFSHAVLSAQGSTYTVPQTNFYRAMREPNARAEGIARVFLGTRLQCAQCHNHPFDRWTQDDYFQWSAVFSRVDYKIINNEVEDKSDKHRFKGEQVVQIAKSTKLINPRTGEQAKAKLLGASELDAQVLEQQGDLNAAADWVTSPTNALFAQAQVNRIWFHLMGRGLVDPVDDFRATNPASHPELLKKLAEEFVQSGYDMRHIIRIITQSRTYQLSSEPNATNAADTTNFAYAYVRRLTAEQLFDALYQGLGLQAKFDEFPKATKAVQLPGPLNRRRKEAGNDTGVAFLAQFGQPPRLLACECERSDETTMGQSFSLISGPQVNNLLKSNRNILSRLLNEKSDDAARVEALYWSVLTRAPSAQERQTMAAMLTEAKDKRAALEDLAWSLVNAKEFVLRK</sequence>
<reference evidence="4 5" key="1">
    <citation type="submission" date="2018-06" db="EMBL/GenBank/DDBJ databases">
        <title>Genomic Encyclopedia of Type Strains, Phase IV (KMG-IV): sequencing the most valuable type-strain genomes for metagenomic binning, comparative biology and taxonomic classification.</title>
        <authorList>
            <person name="Goeker M."/>
        </authorList>
    </citation>
    <scope>NUCLEOTIDE SEQUENCE [LARGE SCALE GENOMIC DNA]</scope>
    <source>
        <strain evidence="4 5">DSM 25532</strain>
    </source>
</reference>
<dbReference type="Proteomes" id="UP000253426">
    <property type="component" value="Unassembled WGS sequence"/>
</dbReference>